<organism evidence="2 3">
    <name type="scientific">Caballeronia arvi</name>
    <dbReference type="NCBI Taxonomy" id="1777135"/>
    <lineage>
        <taxon>Bacteria</taxon>
        <taxon>Pseudomonadati</taxon>
        <taxon>Pseudomonadota</taxon>
        <taxon>Betaproteobacteria</taxon>
        <taxon>Burkholderiales</taxon>
        <taxon>Burkholderiaceae</taxon>
        <taxon>Caballeronia</taxon>
    </lineage>
</organism>
<sequence length="52" mass="5652">MAFLEFIGTLALIAVVSLSLIAVWDIFRPRPAKAARAKRSAEYVRARSSSGS</sequence>
<evidence type="ECO:0000313" key="3">
    <source>
        <dbReference type="Proteomes" id="UP000055019"/>
    </source>
</evidence>
<dbReference type="AlphaFoldDB" id="A0A158L139"/>
<gene>
    <name evidence="2" type="ORF">AWB74_07969</name>
</gene>
<evidence type="ECO:0000313" key="2">
    <source>
        <dbReference type="EMBL" id="SAL87094.1"/>
    </source>
</evidence>
<keyword evidence="1" id="KW-0812">Transmembrane</keyword>
<dbReference type="Proteomes" id="UP000055019">
    <property type="component" value="Unassembled WGS sequence"/>
</dbReference>
<name>A0A158L139_9BURK</name>
<protein>
    <submittedName>
        <fullName evidence="2">Uncharacterized protein</fullName>
    </submittedName>
</protein>
<dbReference type="RefSeq" id="WP_160110370.1">
    <property type="nucleotide sequence ID" value="NZ_FCOM02000084.1"/>
</dbReference>
<keyword evidence="1" id="KW-1133">Transmembrane helix</keyword>
<keyword evidence="3" id="KW-1185">Reference proteome</keyword>
<keyword evidence="1" id="KW-0472">Membrane</keyword>
<reference evidence="2" key="1">
    <citation type="submission" date="2016-01" db="EMBL/GenBank/DDBJ databases">
        <authorList>
            <person name="Peeters C."/>
        </authorList>
    </citation>
    <scope>NUCLEOTIDE SEQUENCE [LARGE SCALE GENOMIC DNA]</scope>
    <source>
        <strain evidence="2">LMG 29317</strain>
    </source>
</reference>
<feature type="transmembrane region" description="Helical" evidence="1">
    <location>
        <begin position="6"/>
        <end position="27"/>
    </location>
</feature>
<accession>A0A158L139</accession>
<proteinExistence type="predicted"/>
<comment type="caution">
    <text evidence="2">The sequence shown here is derived from an EMBL/GenBank/DDBJ whole genome shotgun (WGS) entry which is preliminary data.</text>
</comment>
<dbReference type="EMBL" id="FCOM02000084">
    <property type="protein sequence ID" value="SAL87094.1"/>
    <property type="molecule type" value="Genomic_DNA"/>
</dbReference>
<evidence type="ECO:0000256" key="1">
    <source>
        <dbReference type="SAM" id="Phobius"/>
    </source>
</evidence>